<keyword evidence="3" id="KW-1185">Reference proteome</keyword>
<dbReference type="SUPFAM" id="SSF53850">
    <property type="entry name" value="Periplasmic binding protein-like II"/>
    <property type="match status" value="1"/>
</dbReference>
<evidence type="ECO:0008006" key="4">
    <source>
        <dbReference type="Google" id="ProtNLM"/>
    </source>
</evidence>
<evidence type="ECO:0000313" key="3">
    <source>
        <dbReference type="Proteomes" id="UP000295030"/>
    </source>
</evidence>
<feature type="chain" id="PRO_5020265670" description="TAXI family TRAP transporter solute-binding subunit" evidence="1">
    <location>
        <begin position="28"/>
        <end position="336"/>
    </location>
</feature>
<comment type="caution">
    <text evidence="2">The sequence shown here is derived from an EMBL/GenBank/DDBJ whole genome shotgun (WGS) entry which is preliminary data.</text>
</comment>
<accession>A0A4R1HCA2</accession>
<evidence type="ECO:0000313" key="2">
    <source>
        <dbReference type="EMBL" id="TCK19644.1"/>
    </source>
</evidence>
<evidence type="ECO:0000256" key="1">
    <source>
        <dbReference type="SAM" id="SignalP"/>
    </source>
</evidence>
<dbReference type="Gene3D" id="3.40.190.10">
    <property type="entry name" value="Periplasmic binding protein-like II"/>
    <property type="match status" value="2"/>
</dbReference>
<dbReference type="PANTHER" id="PTHR42941">
    <property type="entry name" value="SLL1037 PROTEIN"/>
    <property type="match status" value="1"/>
</dbReference>
<gene>
    <name evidence="2" type="ORF">EV667_4084</name>
</gene>
<reference evidence="2 3" key="1">
    <citation type="submission" date="2019-03" db="EMBL/GenBank/DDBJ databases">
        <title>Genomic Encyclopedia of Type Strains, Phase IV (KMG-IV): sequencing the most valuable type-strain genomes for metagenomic binning, comparative biology and taxonomic classification.</title>
        <authorList>
            <person name="Goeker M."/>
        </authorList>
    </citation>
    <scope>NUCLEOTIDE SEQUENCE [LARGE SCALE GENOMIC DNA]</scope>
    <source>
        <strain evidence="2 3">DSM 101</strain>
    </source>
</reference>
<dbReference type="RefSeq" id="WP_131837162.1">
    <property type="nucleotide sequence ID" value="NZ_SMFY01000005.1"/>
</dbReference>
<dbReference type="Pfam" id="PF16868">
    <property type="entry name" value="NMT1_3"/>
    <property type="match status" value="1"/>
</dbReference>
<proteinExistence type="predicted"/>
<dbReference type="PANTHER" id="PTHR42941:SF1">
    <property type="entry name" value="SLL1037 PROTEIN"/>
    <property type="match status" value="1"/>
</dbReference>
<dbReference type="EMBL" id="SMFY01000005">
    <property type="protein sequence ID" value="TCK19644.1"/>
    <property type="molecule type" value="Genomic_DNA"/>
</dbReference>
<feature type="signal peptide" evidence="1">
    <location>
        <begin position="1"/>
        <end position="27"/>
    </location>
</feature>
<dbReference type="NCBIfam" id="TIGR02122">
    <property type="entry name" value="TRAP_TAXI"/>
    <property type="match status" value="1"/>
</dbReference>
<dbReference type="AlphaFoldDB" id="A0A4R1HCA2"/>
<dbReference type="InterPro" id="IPR011852">
    <property type="entry name" value="TRAP_TAXI"/>
</dbReference>
<name>A0A4R1HCA2_ANCAQ</name>
<dbReference type="Proteomes" id="UP000295030">
    <property type="component" value="Unassembled WGS sequence"/>
</dbReference>
<protein>
    <recommendedName>
        <fullName evidence="4">TAXI family TRAP transporter solute-binding subunit</fullName>
    </recommendedName>
</protein>
<dbReference type="OrthoDB" id="9776669at2"/>
<organism evidence="2 3">
    <name type="scientific">Ancylobacter aquaticus</name>
    <dbReference type="NCBI Taxonomy" id="100"/>
    <lineage>
        <taxon>Bacteria</taxon>
        <taxon>Pseudomonadati</taxon>
        <taxon>Pseudomonadota</taxon>
        <taxon>Alphaproteobacteria</taxon>
        <taxon>Hyphomicrobiales</taxon>
        <taxon>Xanthobacteraceae</taxon>
        <taxon>Ancylobacter</taxon>
    </lineage>
</organism>
<sequence length="336" mass="36347">MKLLSLVSGLAAAVCISAATIPTSVKANEYISFGSANSGTSQYVYAGMMIGLARPHLPDLRITNEAVSSTTQNLDLLRRGEVQMAIVSPERLYYAVNGQGDYKDQKIPGAILWVMNDQATIMFVRADSDIKSFADLKGKRVNLGPAGSSNEVKNTKILEAYGYERKPGTKSDFTDLTAVRLSHPEAANALAEGAIDAAIATQPVPDPSFSEVGFSLPLRYIGVEEAMLPKVAEVYPWMWSTKVPAGSFKGQDADLVTIGDRNYVIGHATNLSEKAAYELTKTYLEQLLPEMAKQVNYLRPYAADPNLLAGPWPVAGHPGALKYYTERGITPQIVSP</sequence>
<keyword evidence="1" id="KW-0732">Signal</keyword>